<dbReference type="Gene3D" id="3.90.1310.10">
    <property type="entry name" value="Penicillin-binding protein 2a (Domain 2)"/>
    <property type="match status" value="1"/>
</dbReference>
<evidence type="ECO:0000259" key="16">
    <source>
        <dbReference type="Pfam" id="PF03717"/>
    </source>
</evidence>
<keyword evidence="13" id="KW-0961">Cell wall biogenesis/degradation</keyword>
<keyword evidence="8" id="KW-0378">Hydrolase</keyword>
<dbReference type="AlphaFoldDB" id="J7IVZ2"/>
<dbReference type="KEGG" id="dmi:Desmer_4189"/>
<evidence type="ECO:0000313" key="17">
    <source>
        <dbReference type="EMBL" id="AFQ46017.1"/>
    </source>
</evidence>
<dbReference type="eggNOG" id="COG0768">
    <property type="taxonomic scope" value="Bacteria"/>
</dbReference>
<evidence type="ECO:0000313" key="18">
    <source>
        <dbReference type="Proteomes" id="UP000005262"/>
    </source>
</evidence>
<keyword evidence="11 14" id="KW-1133">Transmembrane helix</keyword>
<evidence type="ECO:0000256" key="3">
    <source>
        <dbReference type="ARBA" id="ARBA00007171"/>
    </source>
</evidence>
<keyword evidence="9" id="KW-0133">Cell shape</keyword>
<protein>
    <submittedName>
        <fullName evidence="17">Penicillin-binding protein 2</fullName>
    </submittedName>
</protein>
<dbReference type="HOGENOM" id="CLU_009289_1_1_9"/>
<evidence type="ECO:0000256" key="11">
    <source>
        <dbReference type="ARBA" id="ARBA00022989"/>
    </source>
</evidence>
<dbReference type="SUPFAM" id="SSF56519">
    <property type="entry name" value="Penicillin binding protein dimerisation domain"/>
    <property type="match status" value="1"/>
</dbReference>
<dbReference type="GO" id="GO:0008658">
    <property type="term" value="F:penicillin binding"/>
    <property type="evidence" value="ECO:0007669"/>
    <property type="project" value="InterPro"/>
</dbReference>
<dbReference type="RefSeq" id="WP_014904925.1">
    <property type="nucleotide sequence ID" value="NC_018515.1"/>
</dbReference>
<dbReference type="GO" id="GO:0008360">
    <property type="term" value="P:regulation of cell shape"/>
    <property type="evidence" value="ECO:0007669"/>
    <property type="project" value="UniProtKB-KW"/>
</dbReference>
<evidence type="ECO:0000256" key="14">
    <source>
        <dbReference type="SAM" id="Phobius"/>
    </source>
</evidence>
<evidence type="ECO:0000256" key="2">
    <source>
        <dbReference type="ARBA" id="ARBA00004236"/>
    </source>
</evidence>
<dbReference type="GO" id="GO:0071555">
    <property type="term" value="P:cell wall organization"/>
    <property type="evidence" value="ECO:0007669"/>
    <property type="project" value="UniProtKB-KW"/>
</dbReference>
<dbReference type="InterPro" id="IPR001460">
    <property type="entry name" value="PCN-bd_Tpept"/>
</dbReference>
<organism evidence="17 18">
    <name type="scientific">Desulfosporosinus meridiei (strain ATCC BAA-275 / DSM 13257 / KCTC 12902 / NCIMB 13706 / S10)</name>
    <dbReference type="NCBI Taxonomy" id="768704"/>
    <lineage>
        <taxon>Bacteria</taxon>
        <taxon>Bacillati</taxon>
        <taxon>Bacillota</taxon>
        <taxon>Clostridia</taxon>
        <taxon>Eubacteriales</taxon>
        <taxon>Desulfitobacteriaceae</taxon>
        <taxon>Desulfosporosinus</taxon>
    </lineage>
</organism>
<keyword evidence="4" id="KW-1003">Cell membrane</keyword>
<proteinExistence type="inferred from homology"/>
<evidence type="ECO:0000256" key="1">
    <source>
        <dbReference type="ARBA" id="ARBA00004167"/>
    </source>
</evidence>
<dbReference type="Gene3D" id="3.40.710.10">
    <property type="entry name" value="DD-peptidase/beta-lactamase superfamily"/>
    <property type="match status" value="1"/>
</dbReference>
<name>J7IVZ2_DESMD</name>
<keyword evidence="6" id="KW-0645">Protease</keyword>
<evidence type="ECO:0000256" key="10">
    <source>
        <dbReference type="ARBA" id="ARBA00022984"/>
    </source>
</evidence>
<dbReference type="GO" id="GO:0005886">
    <property type="term" value="C:plasma membrane"/>
    <property type="evidence" value="ECO:0007669"/>
    <property type="project" value="UniProtKB-SubCell"/>
</dbReference>
<dbReference type="Proteomes" id="UP000005262">
    <property type="component" value="Chromosome"/>
</dbReference>
<dbReference type="GO" id="GO:0071972">
    <property type="term" value="F:peptidoglycan L,D-transpeptidase activity"/>
    <property type="evidence" value="ECO:0007669"/>
    <property type="project" value="TreeGrafter"/>
</dbReference>
<dbReference type="Pfam" id="PF03717">
    <property type="entry name" value="PBP_dimer"/>
    <property type="match status" value="1"/>
</dbReference>
<evidence type="ECO:0000256" key="12">
    <source>
        <dbReference type="ARBA" id="ARBA00023136"/>
    </source>
</evidence>
<reference evidence="18" key="2">
    <citation type="submission" date="2012-08" db="EMBL/GenBank/DDBJ databases">
        <title>Finished genome of Desulfosporosinus meridiei DSM 13257.</title>
        <authorList>
            <person name="Huntemann M."/>
            <person name="Wei C.-L."/>
            <person name="Han J."/>
            <person name="Detter J.C."/>
            <person name="Han C."/>
            <person name="Davenport K."/>
            <person name="Daligault H."/>
            <person name="Erkkila T."/>
            <person name="Gu W."/>
            <person name="Munk A.C.C."/>
            <person name="Teshima H."/>
            <person name="Xu Y."/>
            <person name="Chain P."/>
            <person name="Tapia R."/>
            <person name="Chen A."/>
            <person name="Krypides N."/>
            <person name="Mavromatis K."/>
            <person name="Markowitz V."/>
            <person name="Szeto E."/>
            <person name="Ivanova N."/>
            <person name="Mikhailova N."/>
            <person name="Ovchinnikova G."/>
            <person name="Pagani I."/>
            <person name="Pati A."/>
            <person name="Goodwin L."/>
            <person name="Peters L."/>
            <person name="Pitluck S."/>
            <person name="Woyke T."/>
            <person name="Pester M."/>
            <person name="Spring S."/>
            <person name="Ollivier B."/>
            <person name="Rattei T."/>
            <person name="Klenk H.-P."/>
            <person name="Wagner M."/>
            <person name="Loy A."/>
        </authorList>
    </citation>
    <scope>NUCLEOTIDE SEQUENCE [LARGE SCALE GENOMIC DNA]</scope>
    <source>
        <strain evidence="18">ATCC BAA-275 / DSM 13257 / NCIMB 13706 / S10</strain>
    </source>
</reference>
<sequence>MDDKERKPYMYRLWSLGAVVILVFLILGFNLWRLQIAQGSYYTAMAKGNVMKLVKVPPTRGDIVDRNGTLLVTSVPQFVLHLDWMDLQQAKSSNWIDVVRKLAEYIKPYWPNANQSVESITEDILANIQNHQWERYRPVIILDEVVPELQAVIAEHQEELPGVSVDAIPVRDYPQATLLGQLLGYVREISDPEITQFNKNPDAQAAGFEYAQGDMVGKMGVEKSYDFWLRGKEGIQQVEVDNNARPVSKQILHPAQAGKTVQLTIDADLQKIVDDTLDQVITNIQKENPAAHAGAAVVMDVNTGKILAMTSRPGMNPNELIGLISEETAEKYWPQDPKHASQAASLNRALTGLYPPGSTFKMVTAMSALQMNLTTPNERIDDKLSSLGGLGAQQQGIAEWGGNYFGQVNLYRALAKSSNIYFEIMGRRVFDENPETIGRIAREFGLGIESGIDLPGEAKGISPSAEWKKSYFTNIHENAAKSRDESLTKIDSEYAPRLEQAADEATRQQLQNEKDAEIKKVNDLYKLRTAEPLDWRPYDSYNNSIGQGYNAYTPIQLANYVATMVNGGKHFQPFVVEKLLDPLTGETVKQFESKVLNNVSVSPEVLEQVKLGMREVTQGEGTANWLFSDVPEYSGGAKTGTAQIGSKNTISGEIYNGVFVAFAPYDHPQVAFAGVVEFGGHGGETAGLVAKAAFMKYFGWKSTNGG</sequence>
<keyword evidence="7 14" id="KW-0812">Transmembrane</keyword>
<dbReference type="OrthoDB" id="9804124at2"/>
<dbReference type="Pfam" id="PF00905">
    <property type="entry name" value="Transpeptidase"/>
    <property type="match status" value="1"/>
</dbReference>
<dbReference type="InterPro" id="IPR005311">
    <property type="entry name" value="PBP_dimer"/>
</dbReference>
<feature type="domain" description="Penicillin-binding protein dimerisation" evidence="16">
    <location>
        <begin position="56"/>
        <end position="249"/>
    </location>
</feature>
<evidence type="ECO:0000256" key="4">
    <source>
        <dbReference type="ARBA" id="ARBA00022475"/>
    </source>
</evidence>
<reference evidence="17 18" key="1">
    <citation type="journal article" date="2012" name="J. Bacteriol.">
        <title>Complete genome sequences of Desulfosporosinus orientis DSM765T, Desulfosporosinus youngiae DSM17734T, Desulfosporosinus meridiei DSM13257T, and Desulfosporosinus acidiphilus DSM22704T.</title>
        <authorList>
            <person name="Pester M."/>
            <person name="Brambilla E."/>
            <person name="Alazard D."/>
            <person name="Rattei T."/>
            <person name="Weinmaier T."/>
            <person name="Han J."/>
            <person name="Lucas S."/>
            <person name="Lapidus A."/>
            <person name="Cheng J.F."/>
            <person name="Goodwin L."/>
            <person name="Pitluck S."/>
            <person name="Peters L."/>
            <person name="Ovchinnikova G."/>
            <person name="Teshima H."/>
            <person name="Detter J.C."/>
            <person name="Han C.S."/>
            <person name="Tapia R."/>
            <person name="Land M.L."/>
            <person name="Hauser L."/>
            <person name="Kyrpides N.C."/>
            <person name="Ivanova N.N."/>
            <person name="Pagani I."/>
            <person name="Huntmann M."/>
            <person name="Wei C.L."/>
            <person name="Davenport K.W."/>
            <person name="Daligault H."/>
            <person name="Chain P.S."/>
            <person name="Chen A."/>
            <person name="Mavromatis K."/>
            <person name="Markowitz V."/>
            <person name="Szeto E."/>
            <person name="Mikhailova N."/>
            <person name="Pati A."/>
            <person name="Wagner M."/>
            <person name="Woyke T."/>
            <person name="Ollivier B."/>
            <person name="Klenk H.P."/>
            <person name="Spring S."/>
            <person name="Loy A."/>
        </authorList>
    </citation>
    <scope>NUCLEOTIDE SEQUENCE [LARGE SCALE GENOMIC DNA]</scope>
    <source>
        <strain evidence="18">ATCC BAA-275 / DSM 13257 / NCIMB 13706 / S10</strain>
    </source>
</reference>
<dbReference type="GO" id="GO:0009252">
    <property type="term" value="P:peptidoglycan biosynthetic process"/>
    <property type="evidence" value="ECO:0007669"/>
    <property type="project" value="UniProtKB-KW"/>
</dbReference>
<dbReference type="InterPro" id="IPR036138">
    <property type="entry name" value="PBP_dimer_sf"/>
</dbReference>
<feature type="domain" description="Penicillin-binding protein transpeptidase" evidence="15">
    <location>
        <begin position="294"/>
        <end position="691"/>
    </location>
</feature>
<keyword evidence="5" id="KW-0997">Cell inner membrane</keyword>
<keyword evidence="12 14" id="KW-0472">Membrane</keyword>
<dbReference type="NCBIfam" id="TIGR03423">
    <property type="entry name" value="pbp2_mrdA"/>
    <property type="match status" value="1"/>
</dbReference>
<dbReference type="EMBL" id="CP003629">
    <property type="protein sequence ID" value="AFQ46017.1"/>
    <property type="molecule type" value="Genomic_DNA"/>
</dbReference>
<dbReference type="GO" id="GO:0009002">
    <property type="term" value="F:serine-type D-Ala-D-Ala carboxypeptidase activity"/>
    <property type="evidence" value="ECO:0007669"/>
    <property type="project" value="InterPro"/>
</dbReference>
<evidence type="ECO:0000259" key="15">
    <source>
        <dbReference type="Pfam" id="PF00905"/>
    </source>
</evidence>
<accession>J7IVZ2</accession>
<dbReference type="PANTHER" id="PTHR30627">
    <property type="entry name" value="PEPTIDOGLYCAN D,D-TRANSPEPTIDASE"/>
    <property type="match status" value="1"/>
</dbReference>
<evidence type="ECO:0000256" key="13">
    <source>
        <dbReference type="ARBA" id="ARBA00023316"/>
    </source>
</evidence>
<dbReference type="InterPro" id="IPR050515">
    <property type="entry name" value="Beta-lactam/transpept"/>
</dbReference>
<evidence type="ECO:0000256" key="5">
    <source>
        <dbReference type="ARBA" id="ARBA00022519"/>
    </source>
</evidence>
<dbReference type="PANTHER" id="PTHR30627:SF2">
    <property type="entry name" value="PEPTIDOGLYCAN D,D-TRANSPEPTIDASE MRDA"/>
    <property type="match status" value="1"/>
</dbReference>
<feature type="transmembrane region" description="Helical" evidence="14">
    <location>
        <begin position="12"/>
        <end position="32"/>
    </location>
</feature>
<dbReference type="SUPFAM" id="SSF56601">
    <property type="entry name" value="beta-lactamase/transpeptidase-like"/>
    <property type="match status" value="1"/>
</dbReference>
<evidence type="ECO:0000256" key="7">
    <source>
        <dbReference type="ARBA" id="ARBA00022692"/>
    </source>
</evidence>
<keyword evidence="10" id="KW-0573">Peptidoglycan synthesis</keyword>
<evidence type="ECO:0000256" key="9">
    <source>
        <dbReference type="ARBA" id="ARBA00022960"/>
    </source>
</evidence>
<dbReference type="GO" id="GO:0006508">
    <property type="term" value="P:proteolysis"/>
    <property type="evidence" value="ECO:0007669"/>
    <property type="project" value="UniProtKB-KW"/>
</dbReference>
<dbReference type="InterPro" id="IPR012338">
    <property type="entry name" value="Beta-lactam/transpept-like"/>
</dbReference>
<keyword evidence="18" id="KW-1185">Reference proteome</keyword>
<comment type="similarity">
    <text evidence="3">Belongs to the transpeptidase family.</text>
</comment>
<comment type="subcellular location">
    <subcellularLocation>
        <location evidence="2">Cell membrane</location>
    </subcellularLocation>
    <subcellularLocation>
        <location evidence="1">Membrane</location>
        <topology evidence="1">Single-pass membrane protein</topology>
    </subcellularLocation>
</comment>
<evidence type="ECO:0000256" key="6">
    <source>
        <dbReference type="ARBA" id="ARBA00022670"/>
    </source>
</evidence>
<gene>
    <name evidence="17" type="ordered locus">Desmer_4189</name>
</gene>
<evidence type="ECO:0000256" key="8">
    <source>
        <dbReference type="ARBA" id="ARBA00022801"/>
    </source>
</evidence>
<dbReference type="InterPro" id="IPR017790">
    <property type="entry name" value="Penicillin-binding_protein_2"/>
</dbReference>
<dbReference type="STRING" id="768704.Desmer_4189"/>